<dbReference type="InterPro" id="IPR002369">
    <property type="entry name" value="Integrin_bsu_VWA"/>
</dbReference>
<dbReference type="PROSITE" id="PS00243">
    <property type="entry name" value="I_EGF_1"/>
    <property type="match status" value="1"/>
</dbReference>
<feature type="disulfide bond" evidence="18">
    <location>
        <begin position="249"/>
        <end position="268"/>
    </location>
</feature>
<dbReference type="SMART" id="SM01241">
    <property type="entry name" value="Integrin_b_cyt"/>
    <property type="match status" value="1"/>
</dbReference>
<evidence type="ECO:0000313" key="25">
    <source>
        <dbReference type="EMBL" id="CAH0555196.1"/>
    </source>
</evidence>
<feature type="disulfide bond" evidence="18">
    <location>
        <begin position="547"/>
        <end position="588"/>
    </location>
</feature>
<evidence type="ECO:0000256" key="3">
    <source>
        <dbReference type="ARBA" id="ARBA00022475"/>
    </source>
</evidence>
<dbReference type="Pfam" id="PF07965">
    <property type="entry name" value="Integrin_B_tail"/>
    <property type="match status" value="1"/>
</dbReference>
<feature type="disulfide bond" evidence="18">
    <location>
        <begin position="48"/>
        <end position="81"/>
    </location>
</feature>
<evidence type="ECO:0000256" key="20">
    <source>
        <dbReference type="SAM" id="Phobius"/>
    </source>
</evidence>
<feature type="disulfide bond" evidence="18">
    <location>
        <begin position="646"/>
        <end position="655"/>
    </location>
</feature>
<evidence type="ECO:0000256" key="17">
    <source>
        <dbReference type="ARBA" id="ARBA00023180"/>
    </source>
</evidence>
<evidence type="ECO:0000256" key="1">
    <source>
        <dbReference type="ARBA" id="ARBA00004251"/>
    </source>
</evidence>
<feature type="disulfide bond" evidence="18">
    <location>
        <begin position="688"/>
        <end position="701"/>
    </location>
</feature>
<feature type="disulfide bond" evidence="18">
    <location>
        <begin position="45"/>
        <end position="54"/>
    </location>
</feature>
<dbReference type="GO" id="GO:0007229">
    <property type="term" value="P:integrin-mediated signaling pathway"/>
    <property type="evidence" value="ECO:0007669"/>
    <property type="project" value="UniProtKB-KW"/>
</dbReference>
<proteinExistence type="inferred from homology"/>
<dbReference type="GO" id="GO:0005925">
    <property type="term" value="C:focal adhesion"/>
    <property type="evidence" value="ECO:0007669"/>
    <property type="project" value="TreeGrafter"/>
</dbReference>
<evidence type="ECO:0000313" key="26">
    <source>
        <dbReference type="Proteomes" id="UP001154078"/>
    </source>
</evidence>
<keyword evidence="14 19" id="KW-0401">Integrin</keyword>
<evidence type="ECO:0000256" key="8">
    <source>
        <dbReference type="ARBA" id="ARBA00022729"/>
    </source>
</evidence>
<feature type="disulfide bond" evidence="18">
    <location>
        <begin position="596"/>
        <end position="631"/>
    </location>
</feature>
<dbReference type="Pfam" id="PF18372">
    <property type="entry name" value="I-EGF_1"/>
    <property type="match status" value="1"/>
</dbReference>
<dbReference type="InterPro" id="IPR057243">
    <property type="entry name" value="Integrin_I-EGF_CS"/>
</dbReference>
<keyword evidence="12 19" id="KW-0130">Cell adhesion</keyword>
<dbReference type="SMART" id="SM01242">
    <property type="entry name" value="Integrin_B_tail"/>
    <property type="match status" value="1"/>
</dbReference>
<keyword evidence="4" id="KW-0245">EGF-like domain</keyword>
<dbReference type="SMART" id="SM00187">
    <property type="entry name" value="INB"/>
    <property type="match status" value="1"/>
</dbReference>
<feature type="domain" description="Integrin beta subunit cytoplasmic" evidence="23">
    <location>
        <begin position="823"/>
        <end position="869"/>
    </location>
</feature>
<dbReference type="GO" id="GO:0033627">
    <property type="term" value="P:cell adhesion mediated by integrin"/>
    <property type="evidence" value="ECO:0007669"/>
    <property type="project" value="TreeGrafter"/>
</dbReference>
<feature type="transmembrane region" description="Helical" evidence="20">
    <location>
        <begin position="798"/>
        <end position="822"/>
    </location>
</feature>
<keyword evidence="6 19" id="KW-0812">Transmembrane</keyword>
<dbReference type="InterPro" id="IPR032695">
    <property type="entry name" value="Integrin_dom_sf"/>
</dbReference>
<feature type="disulfide bond" evidence="18">
    <location>
        <begin position="457"/>
        <end position="470"/>
    </location>
</feature>
<dbReference type="GO" id="GO:0005178">
    <property type="term" value="F:integrin binding"/>
    <property type="evidence" value="ECO:0007669"/>
    <property type="project" value="TreeGrafter"/>
</dbReference>
<evidence type="ECO:0000256" key="19">
    <source>
        <dbReference type="RuleBase" id="RU000633"/>
    </source>
</evidence>
<feature type="disulfide bond" evidence="18">
    <location>
        <begin position="641"/>
        <end position="675"/>
    </location>
</feature>
<dbReference type="GO" id="GO:0046872">
    <property type="term" value="F:metal ion binding"/>
    <property type="evidence" value="ECO:0007669"/>
    <property type="project" value="UniProtKB-KW"/>
</dbReference>
<keyword evidence="15 20" id="KW-0472">Membrane</keyword>
<comment type="subcellular location">
    <subcellularLocation>
        <location evidence="1 19">Cell membrane</location>
        <topology evidence="1 19">Single-pass type I membrane protein</topology>
    </subcellularLocation>
</comment>
<dbReference type="InterPro" id="IPR036349">
    <property type="entry name" value="Integrin_bsu_tail_dom_sf"/>
</dbReference>
<dbReference type="PANTHER" id="PTHR10082:SF60">
    <property type="entry name" value="INTEGRIN BETA-PS"/>
    <property type="match status" value="1"/>
</dbReference>
<dbReference type="Gene3D" id="1.20.5.100">
    <property type="entry name" value="Cytochrome c1, transmembrane anchor, C-terminal"/>
    <property type="match status" value="1"/>
</dbReference>
<dbReference type="InterPro" id="IPR015812">
    <property type="entry name" value="Integrin_bsu"/>
</dbReference>
<accession>A0A9P0B586</accession>
<evidence type="ECO:0000259" key="24">
    <source>
        <dbReference type="SMART" id="SM01242"/>
    </source>
</evidence>
<feature type="disulfide bond" evidence="18">
    <location>
        <begin position="490"/>
        <end position="762"/>
    </location>
</feature>
<feature type="disulfide bond" evidence="18">
    <location>
        <begin position="657"/>
        <end position="664"/>
    </location>
</feature>
<dbReference type="Gene3D" id="4.10.1240.30">
    <property type="match status" value="1"/>
</dbReference>
<dbReference type="InterPro" id="IPR033760">
    <property type="entry name" value="Integrin_beta_N"/>
</dbReference>
<feature type="disulfide bond" evidence="18">
    <location>
        <begin position="717"/>
        <end position="794"/>
    </location>
</feature>
<feature type="disulfide bond" evidence="18">
    <location>
        <begin position="738"/>
        <end position="770"/>
    </location>
</feature>
<feature type="disulfide bond" evidence="18">
    <location>
        <begin position="316"/>
        <end position="357"/>
    </location>
</feature>
<dbReference type="GO" id="GO:0008305">
    <property type="term" value="C:integrin complex"/>
    <property type="evidence" value="ECO:0007669"/>
    <property type="project" value="TreeGrafter"/>
</dbReference>
<dbReference type="PIRSF" id="PIRSF002512">
    <property type="entry name" value="Integrin_B"/>
    <property type="match status" value="1"/>
</dbReference>
<dbReference type="PANTHER" id="PTHR10082">
    <property type="entry name" value="INTEGRIN BETA SUBUNIT"/>
    <property type="match status" value="1"/>
</dbReference>
<evidence type="ECO:0000256" key="4">
    <source>
        <dbReference type="ARBA" id="ARBA00022536"/>
    </source>
</evidence>
<evidence type="ECO:0000256" key="13">
    <source>
        <dbReference type="ARBA" id="ARBA00022989"/>
    </source>
</evidence>
<dbReference type="SUPFAM" id="SSF69179">
    <property type="entry name" value="Integrin domains"/>
    <property type="match status" value="1"/>
</dbReference>
<evidence type="ECO:0000259" key="22">
    <source>
        <dbReference type="SMART" id="SM00187"/>
    </source>
</evidence>
<feature type="disulfide bond" evidence="18">
    <location>
        <begin position="594"/>
        <end position="599"/>
    </location>
</feature>
<dbReference type="InterPro" id="IPR012896">
    <property type="entry name" value="Integrin_bsu_tail"/>
</dbReference>
<evidence type="ECO:0000259" key="23">
    <source>
        <dbReference type="SMART" id="SM01241"/>
    </source>
</evidence>
<keyword evidence="5" id="KW-0597">Phosphoprotein</keyword>
<evidence type="ECO:0000256" key="21">
    <source>
        <dbReference type="SAM" id="SignalP"/>
    </source>
</evidence>
<dbReference type="SUPFAM" id="SSF57196">
    <property type="entry name" value="EGF/Laminin"/>
    <property type="match status" value="2"/>
</dbReference>
<evidence type="ECO:0000256" key="10">
    <source>
        <dbReference type="ARBA" id="ARBA00022837"/>
    </source>
</evidence>
<evidence type="ECO:0000256" key="5">
    <source>
        <dbReference type="ARBA" id="ARBA00022553"/>
    </source>
</evidence>
<feature type="signal peptide" evidence="21">
    <location>
        <begin position="1"/>
        <end position="28"/>
    </location>
</feature>
<keyword evidence="26" id="KW-1185">Reference proteome</keyword>
<dbReference type="Pfam" id="PF08725">
    <property type="entry name" value="Integrin_b_cyt"/>
    <property type="match status" value="1"/>
</dbReference>
<gene>
    <name evidence="25" type="ORF">MELIAE_LOCUS6623</name>
</gene>
<keyword evidence="13 20" id="KW-1133">Transmembrane helix</keyword>
<feature type="disulfide bond" evidence="18">
    <location>
        <begin position="711"/>
        <end position="720"/>
    </location>
</feature>
<dbReference type="InterPro" id="IPR057073">
    <property type="entry name" value="EGF_integrin_2"/>
</dbReference>
<dbReference type="FunFam" id="1.20.5.100:FF:000002">
    <property type="entry name" value="Integrin beta"/>
    <property type="match status" value="1"/>
</dbReference>
<feature type="disulfide bond" evidence="18">
    <location>
        <begin position="683"/>
        <end position="734"/>
    </location>
</feature>
<evidence type="ECO:0000256" key="2">
    <source>
        <dbReference type="ARBA" id="ARBA00007449"/>
    </source>
</evidence>
<dbReference type="Proteomes" id="UP001154078">
    <property type="component" value="Chromosome 4"/>
</dbReference>
<protein>
    <recommendedName>
        <fullName evidence="19">Integrin beta</fullName>
    </recommendedName>
</protein>
<evidence type="ECO:0000256" key="15">
    <source>
        <dbReference type="ARBA" id="ARBA00023136"/>
    </source>
</evidence>
<dbReference type="InterPro" id="IPR014836">
    <property type="entry name" value="Integrin_bsu_cyt_dom"/>
</dbReference>
<keyword evidence="16 18" id="KW-1015">Disulfide bond</keyword>
<evidence type="ECO:0000256" key="7">
    <source>
        <dbReference type="ARBA" id="ARBA00022723"/>
    </source>
</evidence>
<feature type="chain" id="PRO_5040409828" description="Integrin beta" evidence="21">
    <location>
        <begin position="29"/>
        <end position="870"/>
    </location>
</feature>
<evidence type="ECO:0000256" key="12">
    <source>
        <dbReference type="ARBA" id="ARBA00022889"/>
    </source>
</evidence>
<evidence type="ECO:0000256" key="18">
    <source>
        <dbReference type="PIRSR" id="PIRSR002512-1"/>
    </source>
</evidence>
<dbReference type="SUPFAM" id="SSF53300">
    <property type="entry name" value="vWA-like"/>
    <property type="match status" value="1"/>
</dbReference>
<keyword evidence="11" id="KW-0460">Magnesium</keyword>
<dbReference type="Gene3D" id="3.40.50.410">
    <property type="entry name" value="von Willebrand factor, type A domain"/>
    <property type="match status" value="1"/>
</dbReference>
<feature type="disulfide bond" evidence="18">
    <location>
        <begin position="681"/>
        <end position="686"/>
    </location>
</feature>
<dbReference type="GO" id="GO:0007157">
    <property type="term" value="P:heterophilic cell-cell adhesion via plasma membrane cell adhesion molecules"/>
    <property type="evidence" value="ECO:0007669"/>
    <property type="project" value="UniProtKB-ARBA"/>
</dbReference>
<sequence length="870" mass="96617">MGKMIPFKWQFLGTAVFLLTYSTTVVLAQVSSSQLQNPCTNKLSCHACIQTPSCAWCYAPNLRESPRCFQPSYPIPLKEECPEEYVYNPDNIMSIISNAELSKALSKGGEGGGQWASGYEGSYNYSSHTSSSASSSGYYGGGAASGSRGSGDIVQVAPQRMNLKLRAKQSYSINMGYTQAEDYPVDLYYLMDLSRSMYDDKEKLSLLGDKLATTMTKITSKFSLGFGSFVDKVKMPYVSVLKENLEHPCDLCEPLSGFVGSRPDCELCAAPYGYKNVMRLSRDTNRFSHMVKRASVSGNLDAPEGGFDAIMQAVVCRNEIGWREQARRLLVFSTDASFHYAGDGKLGGIVKPNDGLCHLDYNGYYAESSNQDYPSIEQINMVVKQNAINVIFAVTNQTIAVYKKLAEHIDGASYASINEDSSNIVEIIEEQYNKISSSVEMKHNASSHLSLKFFTRCLNSTGSLVNTNKCGNIKVGDLITFKIDIEVLQCPEDPKDWTQTIQIYPIGINESLVIDLEMLCSCDCERPGHPSFKFNAPECSNHGTYKCGICECDYGAFGRQCECTPDSLSKLNKTMGCIHPNSTSHLECSGRGQCVCGRCECDVRQHESERIYGDFCECDDFSCERHNGRLCSGPEHGTCDCGQCVCKDGWTGSNCACQKSTASCYAPGVEDGQICSGHGTCECGQCKCETTEDGRYSGRFCEKCPTCSDRCLEFKDCVQCQMYKTGPLKDADDCAANCTKFVPISVDEVQAPPEEENNEFFCAYYDEDECRFSYVYYFDQENKIQVRAQKERECPPKVYVPGIVLGVIAAIVLIGMAILLLWKLFTTIHDRREFARFEKERMMAKWDTGENPIYRQATSTFKNPTYAGKS</sequence>
<reference evidence="25" key="1">
    <citation type="submission" date="2021-12" db="EMBL/GenBank/DDBJ databases">
        <authorList>
            <person name="King R."/>
        </authorList>
    </citation>
    <scope>NUCLEOTIDE SEQUENCE</scope>
</reference>
<dbReference type="InterPro" id="IPR036465">
    <property type="entry name" value="vWFA_dom_sf"/>
</dbReference>
<feature type="disulfide bond" evidence="18">
    <location>
        <begin position="639"/>
        <end position="644"/>
    </location>
</feature>
<name>A0A9P0B586_BRAAE</name>
<keyword evidence="3" id="KW-1003">Cell membrane</keyword>
<keyword evidence="9" id="KW-0677">Repeat</keyword>
<feature type="domain" description="Integrin beta subunit tail" evidence="24">
    <location>
        <begin position="711"/>
        <end position="799"/>
    </location>
</feature>
<feature type="disulfide bond" evidence="18">
    <location>
        <begin position="520"/>
        <end position="524"/>
    </location>
</feature>
<organism evidence="25 26">
    <name type="scientific">Brassicogethes aeneus</name>
    <name type="common">Rape pollen beetle</name>
    <name type="synonym">Meligethes aeneus</name>
    <dbReference type="NCBI Taxonomy" id="1431903"/>
    <lineage>
        <taxon>Eukaryota</taxon>
        <taxon>Metazoa</taxon>
        <taxon>Ecdysozoa</taxon>
        <taxon>Arthropoda</taxon>
        <taxon>Hexapoda</taxon>
        <taxon>Insecta</taxon>
        <taxon>Pterygota</taxon>
        <taxon>Neoptera</taxon>
        <taxon>Endopterygota</taxon>
        <taxon>Coleoptera</taxon>
        <taxon>Polyphaga</taxon>
        <taxon>Cucujiformia</taxon>
        <taxon>Nitidulidae</taxon>
        <taxon>Meligethinae</taxon>
        <taxon>Brassicogethes</taxon>
    </lineage>
</organism>
<dbReference type="FunFam" id="2.10.25.10:FF:000036">
    <property type="entry name" value="Integrin beta"/>
    <property type="match status" value="1"/>
</dbReference>
<dbReference type="GO" id="GO:0009986">
    <property type="term" value="C:cell surface"/>
    <property type="evidence" value="ECO:0007669"/>
    <property type="project" value="TreeGrafter"/>
</dbReference>
<feature type="disulfide bond" evidence="18">
    <location>
        <begin position="552"/>
        <end position="561"/>
    </location>
</feature>
<dbReference type="Pfam" id="PF00362">
    <property type="entry name" value="Integrin_beta"/>
    <property type="match status" value="1"/>
</dbReference>
<feature type="domain" description="Integrin beta subunit VWA" evidence="22">
    <location>
        <begin position="44"/>
        <end position="522"/>
    </location>
</feature>
<dbReference type="AlphaFoldDB" id="A0A9P0B586"/>
<dbReference type="Gene3D" id="2.60.40.1510">
    <property type="entry name" value="ntegrin, alpha v. Chain A, domain 3"/>
    <property type="match status" value="1"/>
</dbReference>
<evidence type="ECO:0000256" key="6">
    <source>
        <dbReference type="ARBA" id="ARBA00022692"/>
    </source>
</evidence>
<dbReference type="PRINTS" id="PR01186">
    <property type="entry name" value="INTEGRINB"/>
</dbReference>
<dbReference type="InterPro" id="IPR040622">
    <property type="entry name" value="EGF_integrin_1"/>
</dbReference>
<keyword evidence="17" id="KW-0325">Glycoprotein</keyword>
<feature type="disulfide bond" evidence="18">
    <location>
        <begin position="57"/>
        <end position="68"/>
    </location>
</feature>
<feature type="disulfide bond" evidence="18">
    <location>
        <begin position="618"/>
        <end position="623"/>
    </location>
</feature>
<feature type="disulfide bond" evidence="18">
    <location>
        <begin position="601"/>
        <end position="616"/>
    </location>
</feature>
<dbReference type="PROSITE" id="PS52047">
    <property type="entry name" value="I_EGF_2"/>
    <property type="match status" value="2"/>
</dbReference>
<dbReference type="SUPFAM" id="SSF69687">
    <property type="entry name" value="Integrin beta tail domain"/>
    <property type="match status" value="1"/>
</dbReference>
<keyword evidence="8 21" id="KW-0732">Signal</keyword>
<evidence type="ECO:0000256" key="11">
    <source>
        <dbReference type="ARBA" id="ARBA00022842"/>
    </source>
</evidence>
<dbReference type="Gene3D" id="2.10.25.10">
    <property type="entry name" value="Laminin"/>
    <property type="match status" value="4"/>
</dbReference>
<dbReference type="FunFam" id="2.10.25.10:FF:000304">
    <property type="entry name" value="Integrin beta"/>
    <property type="match status" value="1"/>
</dbReference>
<keyword evidence="10" id="KW-0106">Calcium</keyword>
<evidence type="ECO:0000256" key="14">
    <source>
        <dbReference type="ARBA" id="ARBA00023037"/>
    </source>
</evidence>
<keyword evidence="7" id="KW-0479">Metal-binding</keyword>
<dbReference type="GO" id="GO:0016477">
    <property type="term" value="P:cell migration"/>
    <property type="evidence" value="ECO:0007669"/>
    <property type="project" value="TreeGrafter"/>
</dbReference>
<comment type="similarity">
    <text evidence="2 19">Belongs to the integrin beta chain family.</text>
</comment>
<evidence type="ECO:0000256" key="16">
    <source>
        <dbReference type="ARBA" id="ARBA00023157"/>
    </source>
</evidence>
<dbReference type="EMBL" id="OV121135">
    <property type="protein sequence ID" value="CAH0555196.1"/>
    <property type="molecule type" value="Genomic_DNA"/>
</dbReference>
<dbReference type="Pfam" id="PF17205">
    <property type="entry name" value="PSI_integrin"/>
    <property type="match status" value="1"/>
</dbReference>
<dbReference type="FunFam" id="3.40.50.410:FF:000002">
    <property type="entry name" value="Integrin beta"/>
    <property type="match status" value="1"/>
</dbReference>
<dbReference type="Pfam" id="PF23105">
    <property type="entry name" value="EGF_integrin"/>
    <property type="match status" value="2"/>
</dbReference>
<dbReference type="SUPFAM" id="SSF103575">
    <property type="entry name" value="Plexin repeat"/>
    <property type="match status" value="1"/>
</dbReference>
<evidence type="ECO:0000256" key="9">
    <source>
        <dbReference type="ARBA" id="ARBA00022737"/>
    </source>
</evidence>
<dbReference type="OrthoDB" id="410592at2759"/>
<dbReference type="GO" id="GO:0007160">
    <property type="term" value="P:cell-matrix adhesion"/>
    <property type="evidence" value="ECO:0007669"/>
    <property type="project" value="TreeGrafter"/>
</dbReference>